<evidence type="ECO:0000313" key="2">
    <source>
        <dbReference type="EMBL" id="MZR32088.1"/>
    </source>
</evidence>
<comment type="caution">
    <text evidence="2">The sequence shown here is derived from an EMBL/GenBank/DDBJ whole genome shotgun (WGS) entry which is preliminary data.</text>
</comment>
<dbReference type="AlphaFoldDB" id="A0A6L8WAI5"/>
<sequence>MCGLSLVVPPSSVLADETVSEYDIAIDLATMLQSARSIIGGNQDLINDPTLGDKGLSAAVVRERALEKFSAAKGGAMPDLSGDSLKSRLLKAQVDAISKVMTEHQETINQPGIAFKGFVPAVFARLVNEEFKRTMGEEAEVKVTAPPELIRNRKARPDEWEVEAIRNKLSAPDWEKGAIFSAEATGNGRPAFRVLVPEYYSQGCLACHGSPKGELDITGYPKEGGNLGDLGGVISVTLFRK</sequence>
<dbReference type="InterPro" id="IPR021796">
    <property type="entry name" value="Tll0287-like_dom"/>
</dbReference>
<evidence type="ECO:0000313" key="3">
    <source>
        <dbReference type="Proteomes" id="UP000476030"/>
    </source>
</evidence>
<accession>A0A6L8WAI5</accession>
<keyword evidence="3" id="KW-1185">Reference proteome</keyword>
<feature type="domain" description="Tll0287-like" evidence="1">
    <location>
        <begin position="86"/>
        <end position="237"/>
    </location>
</feature>
<proteinExistence type="predicted"/>
<dbReference type="Pfam" id="PF11845">
    <property type="entry name" value="Tll0287-like"/>
    <property type="match status" value="1"/>
</dbReference>
<dbReference type="EMBL" id="WTUW01000009">
    <property type="protein sequence ID" value="MZR32088.1"/>
    <property type="molecule type" value="Genomic_DNA"/>
</dbReference>
<dbReference type="Proteomes" id="UP000476030">
    <property type="component" value="Unassembled WGS sequence"/>
</dbReference>
<reference evidence="2 3" key="1">
    <citation type="submission" date="2019-12" db="EMBL/GenBank/DDBJ databases">
        <title>Snethiella sp. nov. sp. isolated from sea sand.</title>
        <authorList>
            <person name="Kim J."/>
            <person name="Jeong S.E."/>
            <person name="Jung H.S."/>
            <person name="Jeon C.O."/>
        </authorList>
    </citation>
    <scope>NUCLEOTIDE SEQUENCE [LARGE SCALE GENOMIC DNA]</scope>
    <source>
        <strain evidence="2 3">DP05</strain>
    </source>
</reference>
<protein>
    <submittedName>
        <fullName evidence="2">DUF3365 domain-containing protein</fullName>
    </submittedName>
</protein>
<name>A0A6L8WAI5_9PROT</name>
<evidence type="ECO:0000259" key="1">
    <source>
        <dbReference type="Pfam" id="PF11845"/>
    </source>
</evidence>
<gene>
    <name evidence="2" type="ORF">GQE98_15730</name>
</gene>
<organism evidence="2 3">
    <name type="scientific">Sneathiella litorea</name>
    <dbReference type="NCBI Taxonomy" id="2606216"/>
    <lineage>
        <taxon>Bacteria</taxon>
        <taxon>Pseudomonadati</taxon>
        <taxon>Pseudomonadota</taxon>
        <taxon>Alphaproteobacteria</taxon>
        <taxon>Sneathiellales</taxon>
        <taxon>Sneathiellaceae</taxon>
        <taxon>Sneathiella</taxon>
    </lineage>
</organism>